<organism evidence="8 9">
    <name type="scientific">Cyberlindnera jadinii (strain ATCC 18201 / CBS 1600 / BCRC 20928 / JCM 3617 / NBRC 0987 / NRRL Y-1542)</name>
    <name type="common">Torula yeast</name>
    <name type="synonym">Candida utilis</name>
    <dbReference type="NCBI Taxonomy" id="983966"/>
    <lineage>
        <taxon>Eukaryota</taxon>
        <taxon>Fungi</taxon>
        <taxon>Dikarya</taxon>
        <taxon>Ascomycota</taxon>
        <taxon>Saccharomycotina</taxon>
        <taxon>Saccharomycetes</taxon>
        <taxon>Phaffomycetales</taxon>
        <taxon>Phaffomycetaceae</taxon>
        <taxon>Cyberlindnera</taxon>
    </lineage>
</organism>
<name>A0A0H5BZG2_CYBJN</name>
<keyword evidence="2" id="KW-0805">Transcription regulation</keyword>
<dbReference type="GO" id="GO:0089713">
    <property type="term" value="C:Cbf1-Met4-Met28 complex"/>
    <property type="evidence" value="ECO:0007669"/>
    <property type="project" value="TreeGrafter"/>
</dbReference>
<dbReference type="Proteomes" id="UP000038830">
    <property type="component" value="Unassembled WGS sequence"/>
</dbReference>
<dbReference type="PANTHER" id="PTHR13044:SF14">
    <property type="entry name" value="CRYPTOCEPHAL, ISOFORM A"/>
    <property type="match status" value="1"/>
</dbReference>
<dbReference type="GO" id="GO:0000977">
    <property type="term" value="F:RNA polymerase II transcription regulatory region sequence-specific DNA binding"/>
    <property type="evidence" value="ECO:0007669"/>
    <property type="project" value="TreeGrafter"/>
</dbReference>
<keyword evidence="4" id="KW-0804">Transcription</keyword>
<evidence type="ECO:0000256" key="5">
    <source>
        <dbReference type="ARBA" id="ARBA00023242"/>
    </source>
</evidence>
<evidence type="ECO:0000256" key="2">
    <source>
        <dbReference type="ARBA" id="ARBA00023015"/>
    </source>
</evidence>
<keyword evidence="3" id="KW-0238">DNA-binding</keyword>
<evidence type="ECO:0000256" key="3">
    <source>
        <dbReference type="ARBA" id="ARBA00023125"/>
    </source>
</evidence>
<dbReference type="CDD" id="cd14705">
    <property type="entry name" value="bZIP_Zip1"/>
    <property type="match status" value="1"/>
</dbReference>
<reference evidence="9" key="1">
    <citation type="journal article" date="2015" name="J. Biotechnol.">
        <title>The structure of the Cyberlindnera jadinii genome and its relation to Candida utilis analyzed by the occurrence of single nucleotide polymorphisms.</title>
        <authorList>
            <person name="Rupp O."/>
            <person name="Brinkrolf K."/>
            <person name="Buerth C."/>
            <person name="Kunigo M."/>
            <person name="Schneider J."/>
            <person name="Jaenicke S."/>
            <person name="Goesmann A."/>
            <person name="Puehler A."/>
            <person name="Jaeger K.-E."/>
            <person name="Ernst J.F."/>
        </authorList>
    </citation>
    <scope>NUCLEOTIDE SEQUENCE [LARGE SCALE GENOMIC DNA]</scope>
    <source>
        <strain evidence="9">ATCC 18201 / CBS 1600 / BCRC 20928 / JCM 3617 / NBRC 0987 / NRRL Y-1542</strain>
    </source>
</reference>
<evidence type="ECO:0000256" key="6">
    <source>
        <dbReference type="SAM" id="MobiDB-lite"/>
    </source>
</evidence>
<dbReference type="EMBL" id="CDQK01000001">
    <property type="protein sequence ID" value="CEP20910.1"/>
    <property type="molecule type" value="Genomic_DNA"/>
</dbReference>
<feature type="compositionally biased region" description="Low complexity" evidence="6">
    <location>
        <begin position="84"/>
        <end position="95"/>
    </location>
</feature>
<gene>
    <name evidence="8" type="ORF">BN1211_0893</name>
</gene>
<dbReference type="GO" id="GO:0001228">
    <property type="term" value="F:DNA-binding transcription activator activity, RNA polymerase II-specific"/>
    <property type="evidence" value="ECO:0007669"/>
    <property type="project" value="TreeGrafter"/>
</dbReference>
<dbReference type="PROSITE" id="PS00036">
    <property type="entry name" value="BZIP_BASIC"/>
    <property type="match status" value="1"/>
</dbReference>
<keyword evidence="5" id="KW-0539">Nucleus</keyword>
<feature type="region of interest" description="Disordered" evidence="6">
    <location>
        <begin position="382"/>
        <end position="401"/>
    </location>
</feature>
<dbReference type="PANTHER" id="PTHR13044">
    <property type="entry name" value="ACTIVATING TRANSCRIPTION FACTOR ATF 4/5"/>
    <property type="match status" value="1"/>
</dbReference>
<evidence type="ECO:0000313" key="8">
    <source>
        <dbReference type="EMBL" id="CEP20910.1"/>
    </source>
</evidence>
<feature type="region of interest" description="Disordered" evidence="6">
    <location>
        <begin position="62"/>
        <end position="95"/>
    </location>
</feature>
<evidence type="ECO:0000256" key="4">
    <source>
        <dbReference type="ARBA" id="ARBA00023163"/>
    </source>
</evidence>
<dbReference type="Pfam" id="PF07716">
    <property type="entry name" value="bZIP_2"/>
    <property type="match status" value="1"/>
</dbReference>
<dbReference type="SMART" id="SM00338">
    <property type="entry name" value="BRLZ"/>
    <property type="match status" value="1"/>
</dbReference>
<dbReference type="InterPro" id="IPR004827">
    <property type="entry name" value="bZIP"/>
</dbReference>
<proteinExistence type="predicted"/>
<evidence type="ECO:0000259" key="7">
    <source>
        <dbReference type="PROSITE" id="PS50217"/>
    </source>
</evidence>
<protein>
    <recommendedName>
        <fullName evidence="7">BZIP domain-containing protein</fullName>
    </recommendedName>
</protein>
<dbReference type="AlphaFoldDB" id="A0A0H5BZG2"/>
<dbReference type="GO" id="GO:0005634">
    <property type="term" value="C:nucleus"/>
    <property type="evidence" value="ECO:0007669"/>
    <property type="project" value="UniProtKB-SubCell"/>
</dbReference>
<feature type="compositionally biased region" description="Basic and acidic residues" evidence="6">
    <location>
        <begin position="69"/>
        <end position="78"/>
    </location>
</feature>
<dbReference type="PROSITE" id="PS50217">
    <property type="entry name" value="BZIP"/>
    <property type="match status" value="1"/>
</dbReference>
<feature type="compositionally biased region" description="Low complexity" evidence="6">
    <location>
        <begin position="260"/>
        <end position="277"/>
    </location>
</feature>
<sequence length="401" mass="43385">MNNGNTNTNAGTDPQYQTPYNDNITPAALLEQLVYVDTFMPEIDDPTQLDERLTAELSAFADDSFIFPDEEKPKKPEENDNNEGHNNNNGVANGDLNLNSQSLLFNHLNNGTNSSNLGISNHTAGLPINSFGNGINSMLPLNSLSNHSSPSANIYSSSINTGSNNSRTNGKPTDLLSTLPKVHVPPGAQSSLIAAGLSQTQIDALAALIAQHQGGSAESTSPLPQNSLGSTSRLNSIDHTFQAHSPLNNISVNPLTTSLSTESSAQTPASSSSVAQSLRNNENTQLPPELADIKVEPTGDVELDKRRRNTAASARFRIKKKMKEQQLERSVRELTELSMTLEKKIQTLEMENRLLRNLVVEKGEQRNNNELELLKQRARMANDNEFNSGAGSSSGFNPKGN</sequence>
<evidence type="ECO:0000313" key="9">
    <source>
        <dbReference type="Proteomes" id="UP000038830"/>
    </source>
</evidence>
<accession>A0A0H5BZG2</accession>
<feature type="region of interest" description="Disordered" evidence="6">
    <location>
        <begin position="254"/>
        <end position="288"/>
    </location>
</feature>
<evidence type="ECO:0000256" key="1">
    <source>
        <dbReference type="ARBA" id="ARBA00004123"/>
    </source>
</evidence>
<dbReference type="Gene3D" id="1.20.5.170">
    <property type="match status" value="1"/>
</dbReference>
<comment type="subcellular location">
    <subcellularLocation>
        <location evidence="1">Nucleus</location>
    </subcellularLocation>
</comment>
<dbReference type="SUPFAM" id="SSF57959">
    <property type="entry name" value="Leucine zipper domain"/>
    <property type="match status" value="1"/>
</dbReference>
<feature type="domain" description="BZIP" evidence="7">
    <location>
        <begin position="305"/>
        <end position="362"/>
    </location>
</feature>
<dbReference type="InterPro" id="IPR046347">
    <property type="entry name" value="bZIP_sf"/>
</dbReference>